<name>A0AAV4VWR0_CAEEX</name>
<dbReference type="Proteomes" id="UP001054945">
    <property type="component" value="Unassembled WGS sequence"/>
</dbReference>
<evidence type="ECO:0000313" key="1">
    <source>
        <dbReference type="EMBL" id="GIY74458.1"/>
    </source>
</evidence>
<sequence>MHFTTTFMHVRCIHYFKTRSFLEPSPLLRIQEPLSMHLPHSPNNTIFSRLTVNNTSAFTAMQFLRSSESCLRVREISPPHIRAAV</sequence>
<keyword evidence="2" id="KW-1185">Reference proteome</keyword>
<proteinExistence type="predicted"/>
<comment type="caution">
    <text evidence="1">The sequence shown here is derived from an EMBL/GenBank/DDBJ whole genome shotgun (WGS) entry which is preliminary data.</text>
</comment>
<dbReference type="EMBL" id="BPLR01015222">
    <property type="protein sequence ID" value="GIY74458.1"/>
    <property type="molecule type" value="Genomic_DNA"/>
</dbReference>
<gene>
    <name evidence="1" type="ORF">CEXT_746041</name>
</gene>
<protein>
    <submittedName>
        <fullName evidence="1">Uncharacterized protein</fullName>
    </submittedName>
</protein>
<evidence type="ECO:0000313" key="2">
    <source>
        <dbReference type="Proteomes" id="UP001054945"/>
    </source>
</evidence>
<accession>A0AAV4VWR0</accession>
<organism evidence="1 2">
    <name type="scientific">Caerostris extrusa</name>
    <name type="common">Bark spider</name>
    <name type="synonym">Caerostris bankana</name>
    <dbReference type="NCBI Taxonomy" id="172846"/>
    <lineage>
        <taxon>Eukaryota</taxon>
        <taxon>Metazoa</taxon>
        <taxon>Ecdysozoa</taxon>
        <taxon>Arthropoda</taxon>
        <taxon>Chelicerata</taxon>
        <taxon>Arachnida</taxon>
        <taxon>Araneae</taxon>
        <taxon>Araneomorphae</taxon>
        <taxon>Entelegynae</taxon>
        <taxon>Araneoidea</taxon>
        <taxon>Araneidae</taxon>
        <taxon>Caerostris</taxon>
    </lineage>
</organism>
<dbReference type="AlphaFoldDB" id="A0AAV4VWR0"/>
<reference evidence="1 2" key="1">
    <citation type="submission" date="2021-06" db="EMBL/GenBank/DDBJ databases">
        <title>Caerostris extrusa draft genome.</title>
        <authorList>
            <person name="Kono N."/>
            <person name="Arakawa K."/>
        </authorList>
    </citation>
    <scope>NUCLEOTIDE SEQUENCE [LARGE SCALE GENOMIC DNA]</scope>
</reference>